<gene>
    <name evidence="3" type="ORF">GCM10025760_18340</name>
</gene>
<protein>
    <submittedName>
        <fullName evidence="3">DUF1214 domain-containing protein</fullName>
    </submittedName>
</protein>
<name>A0ABP9M9Y5_9MICO</name>
<dbReference type="RefSeq" id="WP_252787395.1">
    <property type="nucleotide sequence ID" value="NZ_BAABKZ010000001.1"/>
</dbReference>
<dbReference type="SUPFAM" id="SSF160935">
    <property type="entry name" value="VPA0735-like"/>
    <property type="match status" value="1"/>
</dbReference>
<comment type="caution">
    <text evidence="3">The sequence shown here is derived from an EMBL/GenBank/DDBJ whole genome shotgun (WGS) entry which is preliminary data.</text>
</comment>
<organism evidence="3 4">
    <name type="scientific">Microbacterium yannicii</name>
    <dbReference type="NCBI Taxonomy" id="671622"/>
    <lineage>
        <taxon>Bacteria</taxon>
        <taxon>Bacillati</taxon>
        <taxon>Actinomycetota</taxon>
        <taxon>Actinomycetes</taxon>
        <taxon>Micrococcales</taxon>
        <taxon>Microbacteriaceae</taxon>
        <taxon>Microbacterium</taxon>
    </lineage>
</organism>
<dbReference type="PANTHER" id="PTHR36509">
    <property type="entry name" value="BLL3101 PROTEIN"/>
    <property type="match status" value="1"/>
</dbReference>
<sequence length="317" mass="34527">MALPVNVDDFARAETDRMFRDLQAQAGGVNRFVHNREPAAIDNQTVIRLNRDTLYSFAVVDLVAGATLTLPEHGDRYLSAMVVNQDHYVNAIFHDAGTYELSSDLFGTRYVAVAVRTLVDPSDPNDLAAVATIQDAITLTAASSVEFAYPDYDAVSMDETREALLALARNLTAFDRTFGAKEEVDPVRHLIGTAAGWGGLPSTEAAYIGVDPRLPVGRYELTVGDVPVDGFWSISVYNAEGFFEPNDRNMYTVNNITGSRNADGSTTVRFGDFPPGTPNAIPVTEGWNYLVRLYRPRTQVTDGTWTFPTLDGGGASS</sequence>
<proteinExistence type="predicted"/>
<dbReference type="Pfam" id="PF06863">
    <property type="entry name" value="DUF1254"/>
    <property type="match status" value="1"/>
</dbReference>
<evidence type="ECO:0000313" key="4">
    <source>
        <dbReference type="Proteomes" id="UP001501407"/>
    </source>
</evidence>
<dbReference type="EMBL" id="BAABKZ010000001">
    <property type="protein sequence ID" value="GAA5091331.1"/>
    <property type="molecule type" value="Genomic_DNA"/>
</dbReference>
<dbReference type="Gene3D" id="2.60.120.600">
    <property type="entry name" value="Domain of unknown function DUF1214, C-terminal domain"/>
    <property type="match status" value="1"/>
</dbReference>
<dbReference type="Proteomes" id="UP001501407">
    <property type="component" value="Unassembled WGS sequence"/>
</dbReference>
<evidence type="ECO:0000259" key="2">
    <source>
        <dbReference type="Pfam" id="PF06863"/>
    </source>
</evidence>
<dbReference type="InterPro" id="IPR037049">
    <property type="entry name" value="DUF1214_C_sf"/>
</dbReference>
<dbReference type="Pfam" id="PF06742">
    <property type="entry name" value="DUF1214"/>
    <property type="match status" value="1"/>
</dbReference>
<feature type="domain" description="DUF1254" evidence="2">
    <location>
        <begin position="29"/>
        <end position="85"/>
    </location>
</feature>
<reference evidence="4" key="1">
    <citation type="journal article" date="2019" name="Int. J. Syst. Evol. Microbiol.">
        <title>The Global Catalogue of Microorganisms (GCM) 10K type strain sequencing project: providing services to taxonomists for standard genome sequencing and annotation.</title>
        <authorList>
            <consortium name="The Broad Institute Genomics Platform"/>
            <consortium name="The Broad Institute Genome Sequencing Center for Infectious Disease"/>
            <person name="Wu L."/>
            <person name="Ma J."/>
        </authorList>
    </citation>
    <scope>NUCLEOTIDE SEQUENCE [LARGE SCALE GENOMIC DNA]</scope>
    <source>
        <strain evidence="4">JCM 18959</strain>
    </source>
</reference>
<dbReference type="PANTHER" id="PTHR36509:SF2">
    <property type="entry name" value="BLL3101 PROTEIN"/>
    <property type="match status" value="1"/>
</dbReference>
<accession>A0ABP9M9Y5</accession>
<dbReference type="InterPro" id="IPR010621">
    <property type="entry name" value="DUF1214"/>
</dbReference>
<keyword evidence="4" id="KW-1185">Reference proteome</keyword>
<feature type="domain" description="DUF1214" evidence="1">
    <location>
        <begin position="218"/>
        <end position="297"/>
    </location>
</feature>
<dbReference type="InterPro" id="IPR010679">
    <property type="entry name" value="DUF1254"/>
</dbReference>
<evidence type="ECO:0000259" key="1">
    <source>
        <dbReference type="Pfam" id="PF06742"/>
    </source>
</evidence>
<evidence type="ECO:0000313" key="3">
    <source>
        <dbReference type="EMBL" id="GAA5091331.1"/>
    </source>
</evidence>